<organism evidence="2 3">
    <name type="scientific">Megaselia scalaris</name>
    <name type="common">Humpbacked fly</name>
    <name type="synonym">Phora scalaris</name>
    <dbReference type="NCBI Taxonomy" id="36166"/>
    <lineage>
        <taxon>Eukaryota</taxon>
        <taxon>Metazoa</taxon>
        <taxon>Ecdysozoa</taxon>
        <taxon>Arthropoda</taxon>
        <taxon>Hexapoda</taxon>
        <taxon>Insecta</taxon>
        <taxon>Pterygota</taxon>
        <taxon>Neoptera</taxon>
        <taxon>Endopterygota</taxon>
        <taxon>Diptera</taxon>
        <taxon>Brachycera</taxon>
        <taxon>Muscomorpha</taxon>
        <taxon>Platypezoidea</taxon>
        <taxon>Phoridae</taxon>
        <taxon>Megaseliini</taxon>
        <taxon>Megaselia</taxon>
    </lineage>
</organism>
<keyword evidence="1" id="KW-1133">Transmembrane helix</keyword>
<keyword evidence="3" id="KW-1185">Reference proteome</keyword>
<protein>
    <submittedName>
        <fullName evidence="2">Uncharacterized protein</fullName>
    </submittedName>
</protein>
<evidence type="ECO:0000313" key="2">
    <source>
        <dbReference type="EnsemblMetazoa" id="MESCA002533-PA"/>
    </source>
</evidence>
<keyword evidence="1" id="KW-0812">Transmembrane</keyword>
<sequence>MDGSLYTFGSPPNTTVVNGIDISWIIIALVMIKAIISSVKTSYFLAIFSYDHSFNKIDDFTRNYQETFREGQHSMFYALKIAL</sequence>
<proteinExistence type="predicted"/>
<accession>T1GGL1</accession>
<feature type="transmembrane region" description="Helical" evidence="1">
    <location>
        <begin position="22"/>
        <end position="46"/>
    </location>
</feature>
<evidence type="ECO:0000313" key="3">
    <source>
        <dbReference type="Proteomes" id="UP000015102"/>
    </source>
</evidence>
<keyword evidence="1" id="KW-0472">Membrane</keyword>
<name>T1GGL1_MEGSC</name>
<dbReference type="Proteomes" id="UP000015102">
    <property type="component" value="Unassembled WGS sequence"/>
</dbReference>
<reference evidence="2" key="2">
    <citation type="submission" date="2015-06" db="UniProtKB">
        <authorList>
            <consortium name="EnsemblMetazoa"/>
        </authorList>
    </citation>
    <scope>IDENTIFICATION</scope>
</reference>
<dbReference type="HOGENOM" id="CLU_2545199_0_0_1"/>
<dbReference type="EMBL" id="CAQQ02098122">
    <property type="status" value="NOT_ANNOTATED_CDS"/>
    <property type="molecule type" value="Genomic_DNA"/>
</dbReference>
<dbReference type="AlphaFoldDB" id="T1GGL1"/>
<reference evidence="3" key="1">
    <citation type="submission" date="2013-02" db="EMBL/GenBank/DDBJ databases">
        <authorList>
            <person name="Hughes D."/>
        </authorList>
    </citation>
    <scope>NUCLEOTIDE SEQUENCE</scope>
    <source>
        <strain>Durham</strain>
        <strain evidence="3">NC isolate 2 -- Noor lab</strain>
    </source>
</reference>
<dbReference type="EnsemblMetazoa" id="MESCA002533-RA">
    <property type="protein sequence ID" value="MESCA002533-PA"/>
    <property type="gene ID" value="MESCA002533"/>
</dbReference>
<evidence type="ECO:0000256" key="1">
    <source>
        <dbReference type="SAM" id="Phobius"/>
    </source>
</evidence>
<dbReference type="EMBL" id="CAQQ02098123">
    <property type="status" value="NOT_ANNOTATED_CDS"/>
    <property type="molecule type" value="Genomic_DNA"/>
</dbReference>